<dbReference type="AlphaFoldDB" id="A0A1Y4U6D3"/>
<organism evidence="2 3">
    <name type="scientific">Lactobacillus gallinarum</name>
    <dbReference type="NCBI Taxonomy" id="52242"/>
    <lineage>
        <taxon>Bacteria</taxon>
        <taxon>Bacillati</taxon>
        <taxon>Bacillota</taxon>
        <taxon>Bacilli</taxon>
        <taxon>Lactobacillales</taxon>
        <taxon>Lactobacillaceae</taxon>
        <taxon>Lactobacillus</taxon>
    </lineage>
</organism>
<proteinExistence type="predicted"/>
<evidence type="ECO:0000313" key="4">
    <source>
        <dbReference type="Proteomes" id="UP000196293"/>
    </source>
</evidence>
<dbReference type="RefSeq" id="WP_087176933.1">
    <property type="nucleotide sequence ID" value="NZ_NFLS01000055.1"/>
</dbReference>
<evidence type="ECO:0000313" key="3">
    <source>
        <dbReference type="Proteomes" id="UP000195859"/>
    </source>
</evidence>
<evidence type="ECO:0000313" key="1">
    <source>
        <dbReference type="EMBL" id="OUQ53370.1"/>
    </source>
</evidence>
<evidence type="ECO:0000313" key="2">
    <source>
        <dbReference type="EMBL" id="OUQ75142.1"/>
    </source>
</evidence>
<accession>A0A1Y4U6D3</accession>
<dbReference type="Proteomes" id="UP000195859">
    <property type="component" value="Unassembled WGS sequence"/>
</dbReference>
<sequence>MSNGIKYCKKRLKQENAPICGIYAFLNGFYDGNKKRCWNNLAHDLWNESLTPKFDSLPNYLNADIVNRYSLLGEFFSSRNLRNFLNHINNMRANNWNSLSKLVRQTGKELLVFHADYIDANLDWSDLIKDLDNEKTNTQSFYLVPINSWQFSSSDTKNNKKRDRNNMHWICVKKEGNKVIILNSASDKSGEKWAKKHAGKCKLRSISSIDDLNAIKRNMKEEREYKSNTNFNFTDWLGKLKYRCRCHKGYPEAFYERVNEIRKKDTYEYSFEKSNFDILKVTYWYRDIEKRELKHQRR</sequence>
<comment type="caution">
    <text evidence="2">The sequence shown here is derived from an EMBL/GenBank/DDBJ whole genome shotgun (WGS) entry which is preliminary data.</text>
</comment>
<dbReference type="EMBL" id="NFLZ01000022">
    <property type="protein sequence ID" value="OUQ75142.1"/>
    <property type="molecule type" value="Genomic_DNA"/>
</dbReference>
<name>A0A1Y4U6D3_9LACO</name>
<reference evidence="3 4" key="1">
    <citation type="submission" date="2017-04" db="EMBL/GenBank/DDBJ databases">
        <title>Function of individual gut microbiota members based on whole genome sequencing of pure cultures obtained from chicken caecum.</title>
        <authorList>
            <person name="Medvecky M."/>
            <person name="Cejkova D."/>
            <person name="Polansky O."/>
            <person name="Karasova D."/>
            <person name="Kubasova T."/>
            <person name="Cizek A."/>
            <person name="Rychlik I."/>
        </authorList>
    </citation>
    <scope>NUCLEOTIDE SEQUENCE [LARGE SCALE GENOMIC DNA]</scope>
    <source>
        <strain evidence="3">An101</strain>
        <strain evidence="4">An115</strain>
    </source>
</reference>
<protein>
    <submittedName>
        <fullName evidence="2">Uncharacterized protein</fullName>
    </submittedName>
</protein>
<dbReference type="EMBL" id="NFLS01000055">
    <property type="protein sequence ID" value="OUQ53370.1"/>
    <property type="molecule type" value="Genomic_DNA"/>
</dbReference>
<reference evidence="2" key="2">
    <citation type="journal article" date="2018" name="BMC Genomics">
        <title>Whole genome sequencing and function prediction of 133 gut anaerobes isolated from chicken caecum in pure cultures.</title>
        <authorList>
            <person name="Medvecky M."/>
            <person name="Cejkova D."/>
            <person name="Polansky O."/>
            <person name="Karasova D."/>
            <person name="Kubasova T."/>
            <person name="Cizek A."/>
            <person name="Rychlik I."/>
        </authorList>
    </citation>
    <scope>NUCLEOTIDE SEQUENCE</scope>
    <source>
        <strain evidence="2">An101</strain>
        <strain evidence="1">An115</strain>
    </source>
</reference>
<dbReference type="Proteomes" id="UP000196293">
    <property type="component" value="Unassembled WGS sequence"/>
</dbReference>
<keyword evidence="4" id="KW-1185">Reference proteome</keyword>
<gene>
    <name evidence="2" type="ORF">B5E44_07975</name>
    <name evidence="1" type="ORF">B5E59_10085</name>
</gene>